<dbReference type="InterPro" id="IPR030459">
    <property type="entry name" value="Glyco_hydro_31_CS"/>
</dbReference>
<dbReference type="GO" id="GO:0004558">
    <property type="term" value="F:alpha-1,4-glucosidase activity"/>
    <property type="evidence" value="ECO:0007669"/>
    <property type="project" value="TreeGrafter"/>
</dbReference>
<evidence type="ECO:0000256" key="6">
    <source>
        <dbReference type="RuleBase" id="RU361185"/>
    </source>
</evidence>
<dbReference type="FunFam" id="2.60.40.1180:FF:000001">
    <property type="entry name" value="Maltase-glucoamylase, intestinal"/>
    <property type="match status" value="1"/>
</dbReference>
<dbReference type="InterPro" id="IPR048395">
    <property type="entry name" value="Glyco_hydro_31_C"/>
</dbReference>
<dbReference type="Pfam" id="PF01055">
    <property type="entry name" value="Glyco_hydro_31_2nd"/>
    <property type="match status" value="1"/>
</dbReference>
<name>S4RJX0_PETMA</name>
<dbReference type="GO" id="GO:0030246">
    <property type="term" value="F:carbohydrate binding"/>
    <property type="evidence" value="ECO:0007669"/>
    <property type="project" value="InterPro"/>
</dbReference>
<dbReference type="InterPro" id="IPR030458">
    <property type="entry name" value="Glyco_hydro_31_AS"/>
</dbReference>
<evidence type="ECO:0000256" key="5">
    <source>
        <dbReference type="ARBA" id="ARBA00023295"/>
    </source>
</evidence>
<reference evidence="9" key="2">
    <citation type="submission" date="2025-09" db="UniProtKB">
        <authorList>
            <consortium name="Ensembl"/>
        </authorList>
    </citation>
    <scope>IDENTIFICATION</scope>
</reference>
<dbReference type="GeneTree" id="ENSGT00940000164750"/>
<keyword evidence="4" id="KW-0325">Glycoprotein</keyword>
<dbReference type="InterPro" id="IPR000322">
    <property type="entry name" value="Glyco_hydro_31_TIM"/>
</dbReference>
<evidence type="ECO:0000256" key="1">
    <source>
        <dbReference type="ARBA" id="ARBA00007806"/>
    </source>
</evidence>
<accession>S4RJX0</accession>
<dbReference type="STRING" id="7757.ENSPMAP00000005503"/>
<dbReference type="InterPro" id="IPR011013">
    <property type="entry name" value="Gal_mutarotase_sf_dom"/>
</dbReference>
<dbReference type="SUPFAM" id="SSF51445">
    <property type="entry name" value="(Trans)glycosidases"/>
    <property type="match status" value="1"/>
</dbReference>
<evidence type="ECO:0000259" key="8">
    <source>
        <dbReference type="Pfam" id="PF21365"/>
    </source>
</evidence>
<keyword evidence="2" id="KW-0732">Signal</keyword>
<dbReference type="Gene3D" id="2.60.40.1180">
    <property type="entry name" value="Golgi alpha-mannosidase II"/>
    <property type="match status" value="2"/>
</dbReference>
<evidence type="ECO:0000256" key="4">
    <source>
        <dbReference type="ARBA" id="ARBA00023180"/>
    </source>
</evidence>
<dbReference type="Pfam" id="PF21365">
    <property type="entry name" value="Glyco_hydro_31_3rd"/>
    <property type="match status" value="1"/>
</dbReference>
<dbReference type="InterPro" id="IPR017853">
    <property type="entry name" value="GH"/>
</dbReference>
<reference evidence="9" key="1">
    <citation type="submission" date="2025-08" db="UniProtKB">
        <authorList>
            <consortium name="Ensembl"/>
        </authorList>
    </citation>
    <scope>IDENTIFICATION</scope>
</reference>
<evidence type="ECO:0000256" key="2">
    <source>
        <dbReference type="ARBA" id="ARBA00022729"/>
    </source>
</evidence>
<organism evidence="9">
    <name type="scientific">Petromyzon marinus</name>
    <name type="common">Sea lamprey</name>
    <dbReference type="NCBI Taxonomy" id="7757"/>
    <lineage>
        <taxon>Eukaryota</taxon>
        <taxon>Metazoa</taxon>
        <taxon>Chordata</taxon>
        <taxon>Craniata</taxon>
        <taxon>Vertebrata</taxon>
        <taxon>Cyclostomata</taxon>
        <taxon>Hyperoartia</taxon>
        <taxon>Petromyzontiformes</taxon>
        <taxon>Petromyzontidae</taxon>
        <taxon>Petromyzon</taxon>
    </lineage>
</organism>
<proteinExistence type="inferred from homology"/>
<keyword evidence="5 6" id="KW-0326">Glycosidase</keyword>
<evidence type="ECO:0000256" key="3">
    <source>
        <dbReference type="ARBA" id="ARBA00022801"/>
    </source>
</evidence>
<dbReference type="FunFam" id="3.20.20.80:FF:000016">
    <property type="entry name" value="Maltase-glucoamylase, intestinal"/>
    <property type="match status" value="1"/>
</dbReference>
<dbReference type="PANTHER" id="PTHR22762">
    <property type="entry name" value="ALPHA-GLUCOSIDASE"/>
    <property type="match status" value="1"/>
</dbReference>
<dbReference type="Ensembl" id="ENSPMAT00000005523.1">
    <property type="protein sequence ID" value="ENSPMAP00000005503.1"/>
    <property type="gene ID" value="ENSPMAG00000005011.1"/>
</dbReference>
<dbReference type="OMA" id="QCKYGYW"/>
<dbReference type="PROSITE" id="PS00707">
    <property type="entry name" value="GLYCOSYL_HYDROL_F31_2"/>
    <property type="match status" value="1"/>
</dbReference>
<evidence type="ECO:0000259" key="7">
    <source>
        <dbReference type="Pfam" id="PF01055"/>
    </source>
</evidence>
<protein>
    <submittedName>
        <fullName evidence="9">Uncharacterized protein</fullName>
    </submittedName>
</protein>
<dbReference type="CDD" id="cd06602">
    <property type="entry name" value="GH31_MGAM_SI_GAA"/>
    <property type="match status" value="1"/>
</dbReference>
<evidence type="ECO:0000313" key="9">
    <source>
        <dbReference type="Ensembl" id="ENSPMAP00000005503.1"/>
    </source>
</evidence>
<comment type="similarity">
    <text evidence="1 6">Belongs to the glycosyl hydrolase 31 family.</text>
</comment>
<dbReference type="PANTHER" id="PTHR22762:SF133">
    <property type="entry name" value="P-TYPE DOMAIN-CONTAINING PROTEIN"/>
    <property type="match status" value="1"/>
</dbReference>
<sequence>EFVDSPFGIRVIRKSTGKVIWNSQAPGFTFTDRFIQMSVLLPSENIYGFGETEHDTFKQPWYVHILGVCAVYPQYRANAYGVHPYYMSVEDGANAHSVLLFNSNAMDIVLQPNPAVTYRTTGGILDFYFTLGPSPEEVTQQYTALIGRPAMPPYWSLGFQLCRYGYANDTEILNLYNDMKAAGVPYDTQYGDIDYMVRQLDFTLNKEKFGNFPNLIRHMHDEGMRIIIILDPAIAANETEPYPAYTRGVENDVYMKRPDGQIMFGKHYRAYAAMPDFFRERTARWWQREIEEFYRNPTTPTDSMEFDGLWIDMNEPASFVHGSTSGCEDKELNEPPYMPRAFELYFSSLANCHTSIPLDSQHRYTTTRSSQQVTTHSHMCGDNNQTYIQKILHRKSVQADETSHHKTMCMEALHELPDGSKVQHYNVHSLYGWSQTKPTLDALHNVTGKRGIVVTRSTFPGSGQWSGHWLGDNSARWDNLDKSIIGMMEFSLFGITYTGADICGFFGDSNYDLCARWMQLGAFYPYSRNHNGKGNIRQDPVAWDTAFAEMSKRVLEIRYSLLPYLYTLMHEAHAHGSTVVRPLLHEFLSDNETWAISKQFLWGPALLITPVLEEEKVTVRGYVPDARWYDYQTMKGAQLTERKEYKEMNAPWDTINLHVRGGYILPTQQPANTTKYSRQKPMSLLVAPDSSGTATGSLFWDDGDGI</sequence>
<dbReference type="AlphaFoldDB" id="S4RJX0"/>
<dbReference type="SUPFAM" id="SSF74650">
    <property type="entry name" value="Galactose mutarotase-like"/>
    <property type="match status" value="1"/>
</dbReference>
<feature type="domain" description="Glycoside hydrolase family 31 TIM barrel" evidence="7">
    <location>
        <begin position="149"/>
        <end position="568"/>
    </location>
</feature>
<dbReference type="CDD" id="cd14752">
    <property type="entry name" value="GH31_N"/>
    <property type="match status" value="1"/>
</dbReference>
<feature type="domain" description="Glycosyl hydrolase family 31 C-terminal" evidence="8">
    <location>
        <begin position="576"/>
        <end position="665"/>
    </location>
</feature>
<dbReference type="HOGENOM" id="CLU_000631_11_2_1"/>
<dbReference type="SUPFAM" id="SSF51011">
    <property type="entry name" value="Glycosyl hydrolase domain"/>
    <property type="match status" value="1"/>
</dbReference>
<dbReference type="PROSITE" id="PS00129">
    <property type="entry name" value="GLYCOSYL_HYDROL_F31_1"/>
    <property type="match status" value="1"/>
</dbReference>
<dbReference type="InterPro" id="IPR013780">
    <property type="entry name" value="Glyco_hydro_b"/>
</dbReference>
<dbReference type="Gene3D" id="2.60.40.1760">
    <property type="entry name" value="glycosyl hydrolase (family 31)"/>
    <property type="match status" value="1"/>
</dbReference>
<dbReference type="GO" id="GO:0005975">
    <property type="term" value="P:carbohydrate metabolic process"/>
    <property type="evidence" value="ECO:0007669"/>
    <property type="project" value="InterPro"/>
</dbReference>
<dbReference type="Gene3D" id="3.20.20.80">
    <property type="entry name" value="Glycosidases"/>
    <property type="match status" value="2"/>
</dbReference>
<keyword evidence="3 6" id="KW-0378">Hydrolase</keyword>